<dbReference type="STRING" id="619304.SAMN05421760_11077"/>
<evidence type="ECO:0000256" key="7">
    <source>
        <dbReference type="SAM" id="Coils"/>
    </source>
</evidence>
<evidence type="ECO:0000313" key="11">
    <source>
        <dbReference type="EMBL" id="SIS99740.1"/>
    </source>
</evidence>
<dbReference type="Gene3D" id="1.10.287.130">
    <property type="match status" value="1"/>
</dbReference>
<dbReference type="GO" id="GO:0007165">
    <property type="term" value="P:signal transduction"/>
    <property type="evidence" value="ECO:0007669"/>
    <property type="project" value="InterPro"/>
</dbReference>
<feature type="coiled-coil region" evidence="7">
    <location>
        <begin position="221"/>
        <end position="280"/>
    </location>
</feature>
<dbReference type="Pfam" id="PF00672">
    <property type="entry name" value="HAMP"/>
    <property type="match status" value="1"/>
</dbReference>
<dbReference type="Pfam" id="PF02518">
    <property type="entry name" value="HATPase_c"/>
    <property type="match status" value="1"/>
</dbReference>
<evidence type="ECO:0000259" key="9">
    <source>
        <dbReference type="PROSITE" id="PS50109"/>
    </source>
</evidence>
<dbReference type="Proteomes" id="UP000185999">
    <property type="component" value="Unassembled WGS sequence"/>
</dbReference>
<evidence type="ECO:0000313" key="12">
    <source>
        <dbReference type="Proteomes" id="UP000185999"/>
    </source>
</evidence>
<evidence type="ECO:0000256" key="6">
    <source>
        <dbReference type="ARBA" id="ARBA00022777"/>
    </source>
</evidence>
<evidence type="ECO:0000259" key="10">
    <source>
        <dbReference type="PROSITE" id="PS50885"/>
    </source>
</evidence>
<keyword evidence="8" id="KW-0812">Transmembrane</keyword>
<dbReference type="PROSITE" id="PS50885">
    <property type="entry name" value="HAMP"/>
    <property type="match status" value="1"/>
</dbReference>
<dbReference type="SUPFAM" id="SSF158472">
    <property type="entry name" value="HAMP domain-like"/>
    <property type="match status" value="1"/>
</dbReference>
<organism evidence="11 12">
    <name type="scientific">Neptunomonas antarctica</name>
    <dbReference type="NCBI Taxonomy" id="619304"/>
    <lineage>
        <taxon>Bacteria</taxon>
        <taxon>Pseudomonadati</taxon>
        <taxon>Pseudomonadota</taxon>
        <taxon>Gammaproteobacteria</taxon>
        <taxon>Oceanospirillales</taxon>
        <taxon>Oceanospirillaceae</taxon>
        <taxon>Neptunomonas</taxon>
    </lineage>
</organism>
<dbReference type="PROSITE" id="PS50109">
    <property type="entry name" value="HIS_KIN"/>
    <property type="match status" value="1"/>
</dbReference>
<evidence type="ECO:0000256" key="3">
    <source>
        <dbReference type="ARBA" id="ARBA00012438"/>
    </source>
</evidence>
<sequence>MSIRVKTIIGIACIEAVLLALLVMMTLDYLRTSNYDSFIKHASTTSALFAATTKDAVLSYDLASLESFVNEVLIHRDLLYARVLGPDGNVFAQAGQSEYLEQAFVADHHVESVSDDVFDTFSEISEEGVIYGRVEIGLDTSNLTTIITEAENRSAVIAVIEMGLVALFSFLLGGYLTRQLKILSIAAKSITEGDLEINIPIKGRDEIANVAIAFNVMASSLKEASTRRDQYEAELQKLNRSLEGRVFSRSEQIQAKNIELEKANQNIKEAQLKLLHSEKMSSIGLLAAGVAHEINNPVGYVMSNLHSLKHYVQSYRSLIDEYMLLTTLTDADKRQAQQLKIDQLCQQYDLDFMNEDLDFLIQESIEGTVRVSNIVKSLKEFSHIDTMNSYIMCNLNDCIKSALNMANNELKYHCDIQKDLADLPLTYCCSGQISQIVLNLIINAGHAIEGHGSIYVRSRQDEKMLEISVSDTGKGIPENQIHKLFDPFFTTKAVGEGTGLGLSIAYGIAKEHGGEILVESKVGKGSCFSLRIPLVTEE</sequence>
<dbReference type="PANTHER" id="PTHR43065">
    <property type="entry name" value="SENSOR HISTIDINE KINASE"/>
    <property type="match status" value="1"/>
</dbReference>
<dbReference type="InterPro" id="IPR005467">
    <property type="entry name" value="His_kinase_dom"/>
</dbReference>
<evidence type="ECO:0000256" key="8">
    <source>
        <dbReference type="SAM" id="Phobius"/>
    </source>
</evidence>
<dbReference type="Gene3D" id="3.30.565.10">
    <property type="entry name" value="Histidine kinase-like ATPase, C-terminal domain"/>
    <property type="match status" value="1"/>
</dbReference>
<name>A0A1N7NN95_9GAMM</name>
<evidence type="ECO:0000256" key="2">
    <source>
        <dbReference type="ARBA" id="ARBA00004370"/>
    </source>
</evidence>
<keyword evidence="8" id="KW-0472">Membrane</keyword>
<dbReference type="EC" id="2.7.13.3" evidence="3"/>
<keyword evidence="4" id="KW-0597">Phosphoprotein</keyword>
<dbReference type="PANTHER" id="PTHR43065:SF50">
    <property type="entry name" value="HISTIDINE KINASE"/>
    <property type="match status" value="1"/>
</dbReference>
<proteinExistence type="predicted"/>
<accession>A0A1N7NN95</accession>
<keyword evidence="8" id="KW-1133">Transmembrane helix</keyword>
<keyword evidence="6 11" id="KW-0418">Kinase</keyword>
<comment type="subcellular location">
    <subcellularLocation>
        <location evidence="2">Membrane</location>
    </subcellularLocation>
</comment>
<dbReference type="InterPro" id="IPR003660">
    <property type="entry name" value="HAMP_dom"/>
</dbReference>
<keyword evidence="7" id="KW-0175">Coiled coil</keyword>
<dbReference type="GO" id="GO:0016020">
    <property type="term" value="C:membrane"/>
    <property type="evidence" value="ECO:0007669"/>
    <property type="project" value="UniProtKB-SubCell"/>
</dbReference>
<dbReference type="InterPro" id="IPR004358">
    <property type="entry name" value="Sig_transdc_His_kin-like_C"/>
</dbReference>
<reference evidence="12" key="1">
    <citation type="submission" date="2017-01" db="EMBL/GenBank/DDBJ databases">
        <authorList>
            <person name="Varghese N."/>
            <person name="Submissions S."/>
        </authorList>
    </citation>
    <scope>NUCLEOTIDE SEQUENCE [LARGE SCALE GENOMIC DNA]</scope>
    <source>
        <strain evidence="12">DSM 22306</strain>
    </source>
</reference>
<keyword evidence="12" id="KW-1185">Reference proteome</keyword>
<dbReference type="SMART" id="SM00387">
    <property type="entry name" value="HATPase_c"/>
    <property type="match status" value="1"/>
</dbReference>
<dbReference type="RefSeq" id="WP_076496093.1">
    <property type="nucleotide sequence ID" value="NZ_FTOE01000010.1"/>
</dbReference>
<protein>
    <recommendedName>
        <fullName evidence="3">histidine kinase</fullName>
        <ecNumber evidence="3">2.7.13.3</ecNumber>
    </recommendedName>
</protein>
<dbReference type="AlphaFoldDB" id="A0A1N7NN95"/>
<dbReference type="SMART" id="SM00304">
    <property type="entry name" value="HAMP"/>
    <property type="match status" value="1"/>
</dbReference>
<dbReference type="CDD" id="cd06225">
    <property type="entry name" value="HAMP"/>
    <property type="match status" value="1"/>
</dbReference>
<dbReference type="InterPro" id="IPR003594">
    <property type="entry name" value="HATPase_dom"/>
</dbReference>
<keyword evidence="5" id="KW-0808">Transferase</keyword>
<dbReference type="InterPro" id="IPR036890">
    <property type="entry name" value="HATPase_C_sf"/>
</dbReference>
<evidence type="ECO:0000256" key="5">
    <source>
        <dbReference type="ARBA" id="ARBA00022679"/>
    </source>
</evidence>
<evidence type="ECO:0000256" key="1">
    <source>
        <dbReference type="ARBA" id="ARBA00000085"/>
    </source>
</evidence>
<dbReference type="PRINTS" id="PR00344">
    <property type="entry name" value="BCTRLSENSOR"/>
</dbReference>
<dbReference type="Gene3D" id="6.10.340.10">
    <property type="match status" value="1"/>
</dbReference>
<dbReference type="SUPFAM" id="SSF55874">
    <property type="entry name" value="ATPase domain of HSP90 chaperone/DNA topoisomerase II/histidine kinase"/>
    <property type="match status" value="1"/>
</dbReference>
<evidence type="ECO:0000256" key="4">
    <source>
        <dbReference type="ARBA" id="ARBA00022553"/>
    </source>
</evidence>
<feature type="domain" description="Histidine kinase" evidence="9">
    <location>
        <begin position="289"/>
        <end position="536"/>
    </location>
</feature>
<dbReference type="EMBL" id="FTOE01000010">
    <property type="protein sequence ID" value="SIS99740.1"/>
    <property type="molecule type" value="Genomic_DNA"/>
</dbReference>
<feature type="domain" description="HAMP" evidence="10">
    <location>
        <begin position="174"/>
        <end position="226"/>
    </location>
</feature>
<dbReference type="GO" id="GO:0004673">
    <property type="term" value="F:protein histidine kinase activity"/>
    <property type="evidence" value="ECO:0007669"/>
    <property type="project" value="UniProtKB-EC"/>
</dbReference>
<feature type="transmembrane region" description="Helical" evidence="8">
    <location>
        <begin position="7"/>
        <end position="27"/>
    </location>
</feature>
<dbReference type="OrthoDB" id="1931120at2"/>
<gene>
    <name evidence="11" type="ORF">SAMN05421760_11077</name>
</gene>
<comment type="catalytic activity">
    <reaction evidence="1">
        <text>ATP + protein L-histidine = ADP + protein N-phospho-L-histidine.</text>
        <dbReference type="EC" id="2.7.13.3"/>
    </reaction>
</comment>